<dbReference type="GO" id="GO:0006233">
    <property type="term" value="P:dTDP biosynthetic process"/>
    <property type="evidence" value="ECO:0007669"/>
    <property type="project" value="EnsemblFungi"/>
</dbReference>
<dbReference type="EMBL" id="CH981524">
    <property type="protein sequence ID" value="EDK42167.1"/>
    <property type="molecule type" value="Genomic_DNA"/>
</dbReference>
<dbReference type="InterPro" id="IPR039430">
    <property type="entry name" value="Thymidylate_kin-like_dom"/>
</dbReference>
<dbReference type="PANTHER" id="PTHR10344">
    <property type="entry name" value="THYMIDYLATE KINASE"/>
    <property type="match status" value="1"/>
</dbReference>
<protein>
    <recommendedName>
        <fullName evidence="4">Thymidylate kinase</fullName>
        <ecNumber evidence="3">2.7.4.9</ecNumber>
    </recommendedName>
</protein>
<dbReference type="OMA" id="ANRWECA"/>
<dbReference type="Gene3D" id="3.40.50.300">
    <property type="entry name" value="P-loop containing nucleotide triphosphate hydrolases"/>
    <property type="match status" value="1"/>
</dbReference>
<comment type="similarity">
    <text evidence="2">Belongs to the thymidylate kinase family.</text>
</comment>
<keyword evidence="8 11" id="KW-0418">Kinase</keyword>
<dbReference type="Pfam" id="PF02223">
    <property type="entry name" value="Thymidylate_kin"/>
    <property type="match status" value="2"/>
</dbReference>
<dbReference type="GO" id="GO:0004798">
    <property type="term" value="F:dTMP kinase activity"/>
    <property type="evidence" value="ECO:0007669"/>
    <property type="project" value="UniProtKB-EC"/>
</dbReference>
<evidence type="ECO:0000259" key="10">
    <source>
        <dbReference type="Pfam" id="PF02223"/>
    </source>
</evidence>
<keyword evidence="7" id="KW-0547">Nucleotide-binding</keyword>
<dbReference type="Proteomes" id="UP000001996">
    <property type="component" value="Unassembled WGS sequence"/>
</dbReference>
<evidence type="ECO:0000256" key="8">
    <source>
        <dbReference type="ARBA" id="ARBA00022777"/>
    </source>
</evidence>
<accession>A5DSK9</accession>
<evidence type="ECO:0000256" key="3">
    <source>
        <dbReference type="ARBA" id="ARBA00012980"/>
    </source>
</evidence>
<dbReference type="GO" id="GO:0004550">
    <property type="term" value="F:nucleoside diphosphate kinase activity"/>
    <property type="evidence" value="ECO:0007669"/>
    <property type="project" value="EnsemblFungi"/>
</dbReference>
<dbReference type="SUPFAM" id="SSF52540">
    <property type="entry name" value="P-loop containing nucleoside triphosphate hydrolases"/>
    <property type="match status" value="1"/>
</dbReference>
<dbReference type="FunFam" id="3.40.50.300:FF:001633">
    <property type="entry name" value="Thymidylate kinase"/>
    <property type="match status" value="1"/>
</dbReference>
<dbReference type="PROSITE" id="PS01331">
    <property type="entry name" value="THYMIDYLATE_KINASE"/>
    <property type="match status" value="1"/>
</dbReference>
<dbReference type="EC" id="2.7.4.9" evidence="3"/>
<dbReference type="InterPro" id="IPR027417">
    <property type="entry name" value="P-loop_NTPase"/>
</dbReference>
<evidence type="ECO:0000256" key="5">
    <source>
        <dbReference type="ARBA" id="ARBA00022679"/>
    </source>
</evidence>
<keyword evidence="12" id="KW-1185">Reference proteome</keyword>
<feature type="domain" description="Thymidylate kinase-like" evidence="10">
    <location>
        <begin position="9"/>
        <end position="118"/>
    </location>
</feature>
<keyword evidence="9" id="KW-0067">ATP-binding</keyword>
<keyword evidence="6" id="KW-0545">Nucleotide biosynthesis</keyword>
<dbReference type="FunCoup" id="A5DSK9">
    <property type="interactions" value="716"/>
</dbReference>
<dbReference type="GO" id="GO:0005524">
    <property type="term" value="F:ATP binding"/>
    <property type="evidence" value="ECO:0007669"/>
    <property type="project" value="UniProtKB-KW"/>
</dbReference>
<dbReference type="KEGG" id="lel:PVL30_000338"/>
<dbReference type="STRING" id="379508.A5DSK9"/>
<comment type="pathway">
    <text evidence="1">Pyrimidine metabolism; dTTP biosynthesis.</text>
</comment>
<reference evidence="11 12" key="1">
    <citation type="journal article" date="2009" name="Nature">
        <title>Evolution of pathogenicity and sexual reproduction in eight Candida genomes.</title>
        <authorList>
            <person name="Butler G."/>
            <person name="Rasmussen M.D."/>
            <person name="Lin M.F."/>
            <person name="Santos M.A."/>
            <person name="Sakthikumar S."/>
            <person name="Munro C.A."/>
            <person name="Rheinbay E."/>
            <person name="Grabherr M."/>
            <person name="Forche A."/>
            <person name="Reedy J.L."/>
            <person name="Agrafioti I."/>
            <person name="Arnaud M.B."/>
            <person name="Bates S."/>
            <person name="Brown A.J."/>
            <person name="Brunke S."/>
            <person name="Costanzo M.C."/>
            <person name="Fitzpatrick D.A."/>
            <person name="de Groot P.W."/>
            <person name="Harris D."/>
            <person name="Hoyer L.L."/>
            <person name="Hube B."/>
            <person name="Klis F.M."/>
            <person name="Kodira C."/>
            <person name="Lennard N."/>
            <person name="Logue M.E."/>
            <person name="Martin R."/>
            <person name="Neiman A.M."/>
            <person name="Nikolaou E."/>
            <person name="Quail M.A."/>
            <person name="Quinn J."/>
            <person name="Santos M.C."/>
            <person name="Schmitzberger F.F."/>
            <person name="Sherlock G."/>
            <person name="Shah P."/>
            <person name="Silverstein K.A."/>
            <person name="Skrzypek M.S."/>
            <person name="Soll D."/>
            <person name="Staggs R."/>
            <person name="Stansfield I."/>
            <person name="Stumpf M.P."/>
            <person name="Sudbery P.E."/>
            <person name="Srikantha T."/>
            <person name="Zeng Q."/>
            <person name="Berman J."/>
            <person name="Berriman M."/>
            <person name="Heitman J."/>
            <person name="Gow N.A."/>
            <person name="Lorenz M.C."/>
            <person name="Birren B.W."/>
            <person name="Kellis M."/>
            <person name="Cuomo C.A."/>
        </authorList>
    </citation>
    <scope>NUCLEOTIDE SEQUENCE [LARGE SCALE GENOMIC DNA]</scope>
    <source>
        <strain evidence="12">ATCC 11503 / BCRC 21390 / CBS 2605 / JCM 1781 / NBRC 1676 / NRRL YB-4239</strain>
    </source>
</reference>
<dbReference type="GO" id="GO:0006235">
    <property type="term" value="P:dTTP biosynthetic process"/>
    <property type="evidence" value="ECO:0007669"/>
    <property type="project" value="EnsemblFungi"/>
</dbReference>
<dbReference type="AlphaFoldDB" id="A5DSK9"/>
<dbReference type="GO" id="GO:0006227">
    <property type="term" value="P:dUDP biosynthetic process"/>
    <property type="evidence" value="ECO:0007669"/>
    <property type="project" value="EnsemblFungi"/>
</dbReference>
<dbReference type="OrthoDB" id="425602at2759"/>
<keyword evidence="5" id="KW-0808">Transferase</keyword>
<gene>
    <name evidence="11" type="ORF">LELG_00345</name>
</gene>
<organism evidence="11 12">
    <name type="scientific">Lodderomyces elongisporus (strain ATCC 11503 / CBS 2605 / JCM 1781 / NBRC 1676 / NRRL YB-4239)</name>
    <name type="common">Yeast</name>
    <name type="synonym">Saccharomyces elongisporus</name>
    <dbReference type="NCBI Taxonomy" id="379508"/>
    <lineage>
        <taxon>Eukaryota</taxon>
        <taxon>Fungi</taxon>
        <taxon>Dikarya</taxon>
        <taxon>Ascomycota</taxon>
        <taxon>Saccharomycotina</taxon>
        <taxon>Pichiomycetes</taxon>
        <taxon>Debaryomycetaceae</taxon>
        <taxon>Candida/Lodderomyces clade</taxon>
        <taxon>Lodderomyces</taxon>
    </lineage>
</organism>
<dbReference type="GO" id="GO:0120136">
    <property type="term" value="F:dUMP kinase activity"/>
    <property type="evidence" value="ECO:0007669"/>
    <property type="project" value="EnsemblFungi"/>
</dbReference>
<dbReference type="HOGENOM" id="CLU_049131_3_1_1"/>
<feature type="domain" description="Thymidylate kinase-like" evidence="10">
    <location>
        <begin position="130"/>
        <end position="216"/>
    </location>
</feature>
<dbReference type="HAMAP" id="MF_00165">
    <property type="entry name" value="Thymidylate_kinase"/>
    <property type="match status" value="1"/>
</dbReference>
<dbReference type="eggNOG" id="KOG3327">
    <property type="taxonomic scope" value="Eukaryota"/>
</dbReference>
<name>A5DSK9_LODEL</name>
<dbReference type="GO" id="GO:0005634">
    <property type="term" value="C:nucleus"/>
    <property type="evidence" value="ECO:0007669"/>
    <property type="project" value="EnsemblFungi"/>
</dbReference>
<dbReference type="CDD" id="cd01672">
    <property type="entry name" value="TMPK"/>
    <property type="match status" value="1"/>
</dbReference>
<evidence type="ECO:0000256" key="1">
    <source>
        <dbReference type="ARBA" id="ARBA00004992"/>
    </source>
</evidence>
<dbReference type="GeneID" id="5234945"/>
<dbReference type="InterPro" id="IPR018094">
    <property type="entry name" value="Thymidylate_kinase"/>
</dbReference>
<dbReference type="NCBIfam" id="TIGR00041">
    <property type="entry name" value="DTMP_kinase"/>
    <property type="match status" value="1"/>
</dbReference>
<proteinExistence type="inferred from homology"/>
<evidence type="ECO:0000256" key="9">
    <source>
        <dbReference type="ARBA" id="ARBA00022840"/>
    </source>
</evidence>
<evidence type="ECO:0000256" key="7">
    <source>
        <dbReference type="ARBA" id="ARBA00022741"/>
    </source>
</evidence>
<dbReference type="VEuPathDB" id="FungiDB:LELG_00345"/>
<evidence type="ECO:0000256" key="6">
    <source>
        <dbReference type="ARBA" id="ARBA00022727"/>
    </source>
</evidence>
<evidence type="ECO:0000313" key="12">
    <source>
        <dbReference type="Proteomes" id="UP000001996"/>
    </source>
</evidence>
<dbReference type="InterPro" id="IPR018095">
    <property type="entry name" value="Thymidylate_kin_CS"/>
</dbReference>
<dbReference type="PANTHER" id="PTHR10344:SF1">
    <property type="entry name" value="THYMIDYLATE KINASE"/>
    <property type="match status" value="1"/>
</dbReference>
<evidence type="ECO:0000256" key="4">
    <source>
        <dbReference type="ARBA" id="ARBA00017144"/>
    </source>
</evidence>
<dbReference type="GO" id="GO:0005829">
    <property type="term" value="C:cytosol"/>
    <property type="evidence" value="ECO:0007669"/>
    <property type="project" value="TreeGrafter"/>
</dbReference>
<evidence type="ECO:0000313" key="11">
    <source>
        <dbReference type="EMBL" id="EDK42167.1"/>
    </source>
</evidence>
<dbReference type="InParanoid" id="A5DSK9"/>
<evidence type="ECO:0000256" key="2">
    <source>
        <dbReference type="ARBA" id="ARBA00009776"/>
    </source>
</evidence>
<sequence length="237" mass="26708">MPRGQLILIEGLDRSGKSTQASLLVSKLGHASSSSSPPCSSKLLKFPDRTTPIGKLINEYLTNKEFQLDDQAAHLLFLANRWELNQEIHNLLNQGCFVVLDRYIYSGIAYTLAKNNLDDSEANTSISRGKKSSNLASVDWLLGPDKGLPKPDLTMFLTLDLEEISKRKGWGNERYELQQFQAKVKRCFLQILNSNQDKSIEILDVGEKSIEEVTNQLWDVIVSHNANTLTEKPIEYI</sequence>